<dbReference type="GO" id="GO:0003824">
    <property type="term" value="F:catalytic activity"/>
    <property type="evidence" value="ECO:0007669"/>
    <property type="project" value="InterPro"/>
</dbReference>
<evidence type="ECO:0000256" key="2">
    <source>
        <dbReference type="PIRSR" id="PIRSR601310-3"/>
    </source>
</evidence>
<dbReference type="GO" id="GO:0009117">
    <property type="term" value="P:nucleotide metabolic process"/>
    <property type="evidence" value="ECO:0007669"/>
    <property type="project" value="TreeGrafter"/>
</dbReference>
<feature type="domain" description="HIT" evidence="4">
    <location>
        <begin position="5"/>
        <end position="113"/>
    </location>
</feature>
<evidence type="ECO:0000313" key="6">
    <source>
        <dbReference type="Proteomes" id="UP000176867"/>
    </source>
</evidence>
<dbReference type="PANTHER" id="PTHR46648:SF1">
    <property type="entry name" value="ADENOSINE 5'-MONOPHOSPHORAMIDASE HNT1"/>
    <property type="match status" value="1"/>
</dbReference>
<dbReference type="EMBL" id="MFMU01000017">
    <property type="protein sequence ID" value="OGG92878.1"/>
    <property type="molecule type" value="Genomic_DNA"/>
</dbReference>
<dbReference type="InterPro" id="IPR019808">
    <property type="entry name" value="Histidine_triad_CS"/>
</dbReference>
<dbReference type="CDD" id="cd01277">
    <property type="entry name" value="HINT_subgroup"/>
    <property type="match status" value="1"/>
</dbReference>
<organism evidence="5 6">
    <name type="scientific">Candidatus Kaiserbacteria bacterium RIFOXYD1_FULL_47_14</name>
    <dbReference type="NCBI Taxonomy" id="1798533"/>
    <lineage>
        <taxon>Bacteria</taxon>
        <taxon>Candidatus Kaiseribacteriota</taxon>
    </lineage>
</organism>
<comment type="caution">
    <text evidence="5">The sequence shown here is derived from an EMBL/GenBank/DDBJ whole genome shotgun (WGS) entry which is preliminary data.</text>
</comment>
<dbReference type="STRING" id="1798533.A2609_03445"/>
<evidence type="ECO:0000313" key="5">
    <source>
        <dbReference type="EMBL" id="OGG92878.1"/>
    </source>
</evidence>
<dbReference type="InterPro" id="IPR011146">
    <property type="entry name" value="HIT-like"/>
</dbReference>
<dbReference type="Pfam" id="PF01230">
    <property type="entry name" value="HIT"/>
    <property type="match status" value="1"/>
</dbReference>
<evidence type="ECO:0000259" key="4">
    <source>
        <dbReference type="PROSITE" id="PS51084"/>
    </source>
</evidence>
<dbReference type="PROSITE" id="PS00892">
    <property type="entry name" value="HIT_1"/>
    <property type="match status" value="1"/>
</dbReference>
<feature type="short sequence motif" description="Histidine triad motif" evidence="2 3">
    <location>
        <begin position="97"/>
        <end position="101"/>
    </location>
</feature>
<dbReference type="Proteomes" id="UP000176867">
    <property type="component" value="Unassembled WGS sequence"/>
</dbReference>
<dbReference type="InterPro" id="IPR036265">
    <property type="entry name" value="HIT-like_sf"/>
</dbReference>
<name>A0A1F6G436_9BACT</name>
<evidence type="ECO:0000256" key="1">
    <source>
        <dbReference type="PIRSR" id="PIRSR601310-1"/>
    </source>
</evidence>
<dbReference type="AlphaFoldDB" id="A0A1F6G436"/>
<sequence>MEDTIFMKIVRREIPAEIVYEDADTLAFLDVKPTTPGHTLVMPKKLAENIFDVEEKDLEAVMRTVRKIAPAVRDAVGAHGVHINSNHGEAAGQLVPHLHFHIIPRLSREEFSNWPQKNYLAGVAAEIAAKIRANLA</sequence>
<reference evidence="5 6" key="1">
    <citation type="journal article" date="2016" name="Nat. Commun.">
        <title>Thousands of microbial genomes shed light on interconnected biogeochemical processes in an aquifer system.</title>
        <authorList>
            <person name="Anantharaman K."/>
            <person name="Brown C.T."/>
            <person name="Hug L.A."/>
            <person name="Sharon I."/>
            <person name="Castelle C.J."/>
            <person name="Probst A.J."/>
            <person name="Thomas B.C."/>
            <person name="Singh A."/>
            <person name="Wilkins M.J."/>
            <person name="Karaoz U."/>
            <person name="Brodie E.L."/>
            <person name="Williams K.H."/>
            <person name="Hubbard S.S."/>
            <person name="Banfield J.F."/>
        </authorList>
    </citation>
    <scope>NUCLEOTIDE SEQUENCE [LARGE SCALE GENOMIC DNA]</scope>
</reference>
<dbReference type="Gene3D" id="3.30.428.10">
    <property type="entry name" value="HIT-like"/>
    <property type="match status" value="1"/>
</dbReference>
<feature type="active site" description="Tele-AMP-histidine intermediate" evidence="1">
    <location>
        <position position="99"/>
    </location>
</feature>
<dbReference type="InterPro" id="IPR039384">
    <property type="entry name" value="HINT"/>
</dbReference>
<proteinExistence type="predicted"/>
<dbReference type="InterPro" id="IPR001310">
    <property type="entry name" value="Histidine_triad_HIT"/>
</dbReference>
<dbReference type="SUPFAM" id="SSF54197">
    <property type="entry name" value="HIT-like"/>
    <property type="match status" value="1"/>
</dbReference>
<dbReference type="PANTHER" id="PTHR46648">
    <property type="entry name" value="HIT FAMILY PROTEIN 1"/>
    <property type="match status" value="1"/>
</dbReference>
<dbReference type="PRINTS" id="PR00332">
    <property type="entry name" value="HISTRIAD"/>
</dbReference>
<evidence type="ECO:0000256" key="3">
    <source>
        <dbReference type="PROSITE-ProRule" id="PRU00464"/>
    </source>
</evidence>
<accession>A0A1F6G436</accession>
<protein>
    <recommendedName>
        <fullName evidence="4">HIT domain-containing protein</fullName>
    </recommendedName>
</protein>
<dbReference type="PROSITE" id="PS51084">
    <property type="entry name" value="HIT_2"/>
    <property type="match status" value="1"/>
</dbReference>
<gene>
    <name evidence="5" type="ORF">A2609_03445</name>
</gene>